<dbReference type="Pfam" id="PF00581">
    <property type="entry name" value="Rhodanese"/>
    <property type="match status" value="1"/>
</dbReference>
<evidence type="ECO:0000259" key="2">
    <source>
        <dbReference type="PROSITE" id="PS50206"/>
    </source>
</evidence>
<dbReference type="AlphaFoldDB" id="A0A5K7YU70"/>
<feature type="domain" description="Rhodanese" evidence="2">
    <location>
        <begin position="59"/>
        <end position="154"/>
    </location>
</feature>
<feature type="chain" id="PRO_5024282906" description="Rhodanese domain-containing protein" evidence="1">
    <location>
        <begin position="35"/>
        <end position="278"/>
    </location>
</feature>
<protein>
    <recommendedName>
        <fullName evidence="2">Rhodanese domain-containing protein</fullName>
    </recommendedName>
</protein>
<dbReference type="PANTHER" id="PTHR43031:SF1">
    <property type="entry name" value="PYRIDINE NUCLEOTIDE-DISULPHIDE OXIDOREDUCTASE"/>
    <property type="match status" value="1"/>
</dbReference>
<evidence type="ECO:0000313" key="4">
    <source>
        <dbReference type="Proteomes" id="UP000427906"/>
    </source>
</evidence>
<dbReference type="SUPFAM" id="SSF52821">
    <property type="entry name" value="Rhodanese/Cell cycle control phosphatase"/>
    <property type="match status" value="2"/>
</dbReference>
<dbReference type="Gene3D" id="3.40.250.10">
    <property type="entry name" value="Rhodanese-like domain"/>
    <property type="match status" value="2"/>
</dbReference>
<dbReference type="EMBL" id="AP021874">
    <property type="protein sequence ID" value="BBO71593.1"/>
    <property type="molecule type" value="Genomic_DNA"/>
</dbReference>
<keyword evidence="4" id="KW-1185">Reference proteome</keyword>
<keyword evidence="1" id="KW-0732">Signal</keyword>
<name>A0A5K7YU70_9BACT</name>
<dbReference type="InterPro" id="IPR036873">
    <property type="entry name" value="Rhodanese-like_dom_sf"/>
</dbReference>
<dbReference type="OrthoDB" id="9789348at2"/>
<dbReference type="KEGG" id="dalk:DSCA_55230"/>
<dbReference type="PANTHER" id="PTHR43031">
    <property type="entry name" value="FAD-DEPENDENT OXIDOREDUCTASE"/>
    <property type="match status" value="1"/>
</dbReference>
<accession>A0A5K7YU70</accession>
<organism evidence="3 4">
    <name type="scientific">Desulfosarcina alkanivorans</name>
    <dbReference type="NCBI Taxonomy" id="571177"/>
    <lineage>
        <taxon>Bacteria</taxon>
        <taxon>Pseudomonadati</taxon>
        <taxon>Thermodesulfobacteriota</taxon>
        <taxon>Desulfobacteria</taxon>
        <taxon>Desulfobacterales</taxon>
        <taxon>Desulfosarcinaceae</taxon>
        <taxon>Desulfosarcina</taxon>
    </lineage>
</organism>
<dbReference type="PROSITE" id="PS50206">
    <property type="entry name" value="RHODANESE_3"/>
    <property type="match status" value="1"/>
</dbReference>
<reference evidence="3 4" key="1">
    <citation type="submission" date="2019-11" db="EMBL/GenBank/DDBJ databases">
        <title>Comparative genomics of hydrocarbon-degrading Desulfosarcina strains.</title>
        <authorList>
            <person name="Watanabe M."/>
            <person name="Kojima H."/>
            <person name="Fukui M."/>
        </authorList>
    </citation>
    <scope>NUCLEOTIDE SEQUENCE [LARGE SCALE GENOMIC DNA]</scope>
    <source>
        <strain evidence="3 4">PL12</strain>
    </source>
</reference>
<gene>
    <name evidence="3" type="ORF">DSCA_55230</name>
</gene>
<dbReference type="CDD" id="cd00158">
    <property type="entry name" value="RHOD"/>
    <property type="match status" value="2"/>
</dbReference>
<feature type="signal peptide" evidence="1">
    <location>
        <begin position="1"/>
        <end position="34"/>
    </location>
</feature>
<dbReference type="SMART" id="SM00450">
    <property type="entry name" value="RHOD"/>
    <property type="match status" value="2"/>
</dbReference>
<dbReference type="InterPro" id="IPR050229">
    <property type="entry name" value="GlpE_sulfurtransferase"/>
</dbReference>
<sequence>MAGVKRVNLRSYLSAVALLFAMVWALGAAAPAVASDFPGREKFSDVPYIESADLFDAYTSGEAIIVDVRSTIEYNVIHPVDALHIPVSRMNFVKEVKTLRAANAGKKLAFYCNGTTCLKSYIATQKAQQAGIGNVFAYDGGIPEWVMVYPDKTLLLGNVVTDPEKQVIPKSEFKKKTLVFEDFKAVAKKEGGIVVDARDAIQRAENLPGMGKTLKIPLDTFIPNFVEKKKNQDKPLFIFDQVGKQVRWLEYYLVANGYDNYKFLKGGATAVLKDQTYK</sequence>
<dbReference type="InterPro" id="IPR001763">
    <property type="entry name" value="Rhodanese-like_dom"/>
</dbReference>
<evidence type="ECO:0000313" key="3">
    <source>
        <dbReference type="EMBL" id="BBO71593.1"/>
    </source>
</evidence>
<evidence type="ECO:0000256" key="1">
    <source>
        <dbReference type="SAM" id="SignalP"/>
    </source>
</evidence>
<proteinExistence type="predicted"/>
<dbReference type="Proteomes" id="UP000427906">
    <property type="component" value="Chromosome"/>
</dbReference>
<dbReference type="RefSeq" id="WP_155319405.1">
    <property type="nucleotide sequence ID" value="NZ_AP021874.1"/>
</dbReference>